<keyword evidence="10" id="KW-1185">Reference proteome</keyword>
<comment type="caution">
    <text evidence="9">The sequence shown here is derived from an EMBL/GenBank/DDBJ whole genome shotgun (WGS) entry which is preliminary data.</text>
</comment>
<dbReference type="Pfam" id="PF02518">
    <property type="entry name" value="HATPase_c"/>
    <property type="match status" value="1"/>
</dbReference>
<evidence type="ECO:0000313" key="9">
    <source>
        <dbReference type="EMBL" id="MFC0047085.1"/>
    </source>
</evidence>
<organism evidence="9 10">
    <name type="scientific">Rheinheimera tilapiae</name>
    <dbReference type="NCBI Taxonomy" id="875043"/>
    <lineage>
        <taxon>Bacteria</taxon>
        <taxon>Pseudomonadati</taxon>
        <taxon>Pseudomonadota</taxon>
        <taxon>Gammaproteobacteria</taxon>
        <taxon>Chromatiales</taxon>
        <taxon>Chromatiaceae</taxon>
        <taxon>Rheinheimera</taxon>
    </lineage>
</organism>
<reference evidence="9 10" key="1">
    <citation type="submission" date="2024-09" db="EMBL/GenBank/DDBJ databases">
        <authorList>
            <person name="Sun Q."/>
            <person name="Mori K."/>
        </authorList>
    </citation>
    <scope>NUCLEOTIDE SEQUENCE [LARGE SCALE GENOMIC DNA]</scope>
    <source>
        <strain evidence="9 10">KCTC 23315</strain>
    </source>
</reference>
<protein>
    <submittedName>
        <fullName evidence="9">PAS domain S-box protein</fullName>
    </submittedName>
</protein>
<dbReference type="SMART" id="SM00086">
    <property type="entry name" value="PAC"/>
    <property type="match status" value="2"/>
</dbReference>
<dbReference type="RefSeq" id="WP_377239996.1">
    <property type="nucleotide sequence ID" value="NZ_JBHLXP010000001.1"/>
</dbReference>
<evidence type="ECO:0000313" key="10">
    <source>
        <dbReference type="Proteomes" id="UP001589813"/>
    </source>
</evidence>
<dbReference type="Pfam" id="PF08448">
    <property type="entry name" value="PAS_4"/>
    <property type="match status" value="1"/>
</dbReference>
<dbReference type="InterPro" id="IPR001610">
    <property type="entry name" value="PAC"/>
</dbReference>
<dbReference type="PROSITE" id="PS50112">
    <property type="entry name" value="PAS"/>
    <property type="match status" value="1"/>
</dbReference>
<evidence type="ECO:0000259" key="7">
    <source>
        <dbReference type="PROSITE" id="PS50112"/>
    </source>
</evidence>
<dbReference type="InterPro" id="IPR035965">
    <property type="entry name" value="PAS-like_dom_sf"/>
</dbReference>
<dbReference type="Gene3D" id="3.30.450.20">
    <property type="entry name" value="PAS domain"/>
    <property type="match status" value="3"/>
</dbReference>
<gene>
    <name evidence="9" type="ORF">ACFFJP_02130</name>
</gene>
<evidence type="ECO:0000256" key="1">
    <source>
        <dbReference type="ARBA" id="ARBA00022553"/>
    </source>
</evidence>
<name>A0ABV6B887_9GAMM</name>
<dbReference type="PROSITE" id="PS50113">
    <property type="entry name" value="PAC"/>
    <property type="match status" value="2"/>
</dbReference>
<dbReference type="CDD" id="cd00130">
    <property type="entry name" value="PAS"/>
    <property type="match status" value="2"/>
</dbReference>
<keyword evidence="4" id="KW-0418">Kinase</keyword>
<feature type="domain" description="PAC" evidence="8">
    <location>
        <begin position="339"/>
        <end position="389"/>
    </location>
</feature>
<keyword evidence="6" id="KW-0902">Two-component regulatory system</keyword>
<dbReference type="SMART" id="SM00091">
    <property type="entry name" value="PAS"/>
    <property type="match status" value="3"/>
</dbReference>
<keyword evidence="2" id="KW-0808">Transferase</keyword>
<dbReference type="Gene3D" id="3.30.565.10">
    <property type="entry name" value="Histidine kinase-like ATPase, C-terminal domain"/>
    <property type="match status" value="1"/>
</dbReference>
<dbReference type="InterPro" id="IPR003594">
    <property type="entry name" value="HATPase_dom"/>
</dbReference>
<dbReference type="Proteomes" id="UP001589813">
    <property type="component" value="Unassembled WGS sequence"/>
</dbReference>
<dbReference type="PANTHER" id="PTHR43065:SF23">
    <property type="entry name" value="SENSOR HISTIDINE KINASE PDTAS"/>
    <property type="match status" value="1"/>
</dbReference>
<sequence length="612" mass="68531">MESDALVKAQAFDLLMLQLPVGLAILDRQQRYLAINERLAQFHGIPQANHLGATVAEMLPELYPAIAPLLAQVMESGNPLLNFEIQNAPATDNSEHWFGSYLPLHDEQQQVQGVLVIALNQTMEWGVQQRRQQDLDKLRRVLNNMFAFVGILAPDGTLQDANQPPLELAGLTLADVQHKKFWDCFWWSHDPAVAEQIRQAVQRAQLGIVSRFDVRVRMQHGIIDVDFMLAPMYDQDGQICNLIPSGIEITDRKSSEQQLKDNELRFRRVFDSVADGLISVDRNGRISLVNARALEMFGYPQQEMIGQPIEMLVPLDKVPAHHHSRQQYLASPSTRTMAELKELFARRRDGSLFPVEIGLTYLEGDSLVSVLATVTDVTDAKAIQQDLQQIVHDKTTLLAERTALLNEVHHRVKNNLQVMSSLLSLQSRSAPPELKQAFAESQMRVRSMALTHQLLYENRNFSSVPLAVYLEKLCRLIQQTLAPTSHIRFNYSGLDQSLLLDLEQTIPCGLLVNEVVTNSLKHAFVTKVSAGSSAQSEGEVRLGLQALADGRYQLEIGDDGIGMPADVKIGSGVSMGMQLIPAFIAQINGELELYRHNGTCYRISFNPQKEAR</sequence>
<dbReference type="SUPFAM" id="SSF55785">
    <property type="entry name" value="PYP-like sensor domain (PAS domain)"/>
    <property type="match status" value="3"/>
</dbReference>
<evidence type="ECO:0000256" key="5">
    <source>
        <dbReference type="ARBA" id="ARBA00022840"/>
    </source>
</evidence>
<feature type="domain" description="PAS" evidence="7">
    <location>
        <begin position="262"/>
        <end position="317"/>
    </location>
</feature>
<dbReference type="InterPro" id="IPR011495">
    <property type="entry name" value="Sig_transdc_His_kin_sub2_dim/P"/>
</dbReference>
<dbReference type="InterPro" id="IPR013767">
    <property type="entry name" value="PAS_fold"/>
</dbReference>
<dbReference type="Pfam" id="PF07568">
    <property type="entry name" value="HisKA_2"/>
    <property type="match status" value="1"/>
</dbReference>
<dbReference type="PANTHER" id="PTHR43065">
    <property type="entry name" value="SENSOR HISTIDINE KINASE"/>
    <property type="match status" value="1"/>
</dbReference>
<dbReference type="Pfam" id="PF13426">
    <property type="entry name" value="PAS_9"/>
    <property type="match status" value="1"/>
</dbReference>
<evidence type="ECO:0000256" key="6">
    <source>
        <dbReference type="ARBA" id="ARBA00023012"/>
    </source>
</evidence>
<dbReference type="NCBIfam" id="TIGR00229">
    <property type="entry name" value="sensory_box"/>
    <property type="match status" value="2"/>
</dbReference>
<feature type="domain" description="PAC" evidence="8">
    <location>
        <begin position="210"/>
        <end position="261"/>
    </location>
</feature>
<keyword evidence="3" id="KW-0547">Nucleotide-binding</keyword>
<dbReference type="SUPFAM" id="SSF55874">
    <property type="entry name" value="ATPase domain of HSP90 chaperone/DNA topoisomerase II/histidine kinase"/>
    <property type="match status" value="1"/>
</dbReference>
<dbReference type="Pfam" id="PF00989">
    <property type="entry name" value="PAS"/>
    <property type="match status" value="1"/>
</dbReference>
<keyword evidence="5" id="KW-0067">ATP-binding</keyword>
<dbReference type="InterPro" id="IPR000014">
    <property type="entry name" value="PAS"/>
</dbReference>
<dbReference type="InterPro" id="IPR000700">
    <property type="entry name" value="PAS-assoc_C"/>
</dbReference>
<dbReference type="InterPro" id="IPR013656">
    <property type="entry name" value="PAS_4"/>
</dbReference>
<evidence type="ECO:0000256" key="4">
    <source>
        <dbReference type="ARBA" id="ARBA00022777"/>
    </source>
</evidence>
<accession>A0ABV6B887</accession>
<dbReference type="InterPro" id="IPR036890">
    <property type="entry name" value="HATPase_C_sf"/>
</dbReference>
<evidence type="ECO:0000259" key="8">
    <source>
        <dbReference type="PROSITE" id="PS50113"/>
    </source>
</evidence>
<proteinExistence type="predicted"/>
<keyword evidence="1" id="KW-0597">Phosphoprotein</keyword>
<evidence type="ECO:0000256" key="3">
    <source>
        <dbReference type="ARBA" id="ARBA00022741"/>
    </source>
</evidence>
<evidence type="ECO:0000256" key="2">
    <source>
        <dbReference type="ARBA" id="ARBA00022679"/>
    </source>
</evidence>
<dbReference type="EMBL" id="JBHLXP010000001">
    <property type="protein sequence ID" value="MFC0047085.1"/>
    <property type="molecule type" value="Genomic_DNA"/>
</dbReference>